<dbReference type="RefSeq" id="WP_078928381.1">
    <property type="nucleotide sequence ID" value="NZ_FUXX01000010.1"/>
</dbReference>
<dbReference type="GO" id="GO:0016491">
    <property type="term" value="F:oxidoreductase activity"/>
    <property type="evidence" value="ECO:0007669"/>
    <property type="project" value="InterPro"/>
</dbReference>
<reference evidence="3" key="1">
    <citation type="submission" date="2017-02" db="EMBL/GenBank/DDBJ databases">
        <authorList>
            <person name="Varghese N."/>
            <person name="Submissions S."/>
        </authorList>
    </citation>
    <scope>NUCLEOTIDE SEQUENCE [LARGE SCALE GENOMIC DNA]</scope>
    <source>
        <strain evidence="3">DSM 3072</strain>
    </source>
</reference>
<dbReference type="EMBL" id="FUXX01000010">
    <property type="protein sequence ID" value="SKA60268.1"/>
    <property type="molecule type" value="Genomic_DNA"/>
</dbReference>
<dbReference type="SUPFAM" id="SSF53807">
    <property type="entry name" value="Helical backbone' metal receptor"/>
    <property type="match status" value="1"/>
</dbReference>
<sequence>MTLETKNSDVKKKEKHDESIVHSHYACTVGAAYSVSAIKGAVPIANCGPGCMYKQFFFLSFDNGFQGTAGVSGGNIPSANVGENDIVFGGSKKLDDLIKASIGVVKGDLYVVLTGCSGELVGDDVGSVVRKYQQNGYPVVYADTGGFKGSNLDGHELVVNAIIDQYVGSYNGPKEAGLINLWLETPYFNQNWRGDYLEMVRILRASGFRVNVLFGPESGGVKEWKNIPKADFNLLISAWNGLKIVKHLEKKYHQRYLHVPILPIGEEATTAFIRQVVEFAGIDNTKAEKFISEESRIYYYFLEHFSNFFSEYWYGLPAKFATVTNSTDNLALTKFLSDQIGLIPVKQIITDNPPDEARDKIRTIYSNLGEDISLDVEFHEDGYKVEDSLKKTDFGNGVPLILASSWEADVARELKALLIEVGTPSTETLIINRSFIGYRGALSLIERIYSQAVGGK</sequence>
<feature type="domain" description="Nitrogenase/oxidoreductase component 1" evidence="1">
    <location>
        <begin position="28"/>
        <end position="450"/>
    </location>
</feature>
<dbReference type="PANTHER" id="PTHR33712:SF7">
    <property type="entry name" value="LIGHT-INDEPENDENT PROTOCHLOROPHYLLIDE REDUCTASE SUBUNIT B"/>
    <property type="match status" value="1"/>
</dbReference>
<accession>A0A1T4V5K2</accession>
<dbReference type="InterPro" id="IPR050152">
    <property type="entry name" value="ChlB/BchB/BchZ"/>
</dbReference>
<evidence type="ECO:0000259" key="1">
    <source>
        <dbReference type="Pfam" id="PF00148"/>
    </source>
</evidence>
<dbReference type="PANTHER" id="PTHR33712">
    <property type="entry name" value="LIGHT-INDEPENDENT PROTOCHLOROPHYLLIDE REDUCTASE SUBUNIT B"/>
    <property type="match status" value="1"/>
</dbReference>
<proteinExistence type="predicted"/>
<dbReference type="Proteomes" id="UP000242432">
    <property type="component" value="Unassembled WGS sequence"/>
</dbReference>
<evidence type="ECO:0000313" key="3">
    <source>
        <dbReference type="Proteomes" id="UP000242432"/>
    </source>
</evidence>
<dbReference type="AlphaFoldDB" id="A0A1T4V5K2"/>
<keyword evidence="3" id="KW-1185">Reference proteome</keyword>
<organism evidence="2 3">
    <name type="scientific">Succinivibrio dextrinosolvens DSM 3072</name>
    <dbReference type="NCBI Taxonomy" id="1123324"/>
    <lineage>
        <taxon>Bacteria</taxon>
        <taxon>Pseudomonadati</taxon>
        <taxon>Pseudomonadota</taxon>
        <taxon>Gammaproteobacteria</taxon>
        <taxon>Aeromonadales</taxon>
        <taxon>Succinivibrionaceae</taxon>
        <taxon>Succinivibrio</taxon>
    </lineage>
</organism>
<dbReference type="Pfam" id="PF00148">
    <property type="entry name" value="Oxidored_nitro"/>
    <property type="match status" value="1"/>
</dbReference>
<name>A0A1T4V5K2_9GAMM</name>
<gene>
    <name evidence="2" type="ORF">SAMN02745213_00849</name>
</gene>
<dbReference type="InterPro" id="IPR000510">
    <property type="entry name" value="Nase/OxRdtase_comp1"/>
</dbReference>
<protein>
    <submittedName>
        <fullName evidence="2">Nitrogenase molybdenum-iron protein beta chain</fullName>
    </submittedName>
</protein>
<dbReference type="Gene3D" id="3.40.50.1980">
    <property type="entry name" value="Nitrogenase molybdenum iron protein domain"/>
    <property type="match status" value="3"/>
</dbReference>
<evidence type="ECO:0000313" key="2">
    <source>
        <dbReference type="EMBL" id="SKA60268.1"/>
    </source>
</evidence>